<protein>
    <submittedName>
        <fullName evidence="1">Uncharacterized protein</fullName>
    </submittedName>
</protein>
<evidence type="ECO:0000313" key="1">
    <source>
        <dbReference type="EMBL" id="KIJ09911.1"/>
    </source>
</evidence>
<organism evidence="1 2">
    <name type="scientific">Paxillus involutus ATCC 200175</name>
    <dbReference type="NCBI Taxonomy" id="664439"/>
    <lineage>
        <taxon>Eukaryota</taxon>
        <taxon>Fungi</taxon>
        <taxon>Dikarya</taxon>
        <taxon>Basidiomycota</taxon>
        <taxon>Agaricomycotina</taxon>
        <taxon>Agaricomycetes</taxon>
        <taxon>Agaricomycetidae</taxon>
        <taxon>Boletales</taxon>
        <taxon>Paxilineae</taxon>
        <taxon>Paxillaceae</taxon>
        <taxon>Paxillus</taxon>
    </lineage>
</organism>
<reference evidence="1 2" key="1">
    <citation type="submission" date="2014-06" db="EMBL/GenBank/DDBJ databases">
        <authorList>
            <consortium name="DOE Joint Genome Institute"/>
            <person name="Kuo A."/>
            <person name="Kohler A."/>
            <person name="Nagy L.G."/>
            <person name="Floudas D."/>
            <person name="Copeland A."/>
            <person name="Barry K.W."/>
            <person name="Cichocki N."/>
            <person name="Veneault-Fourrey C."/>
            <person name="LaButti K."/>
            <person name="Lindquist E.A."/>
            <person name="Lipzen A."/>
            <person name="Lundell T."/>
            <person name="Morin E."/>
            <person name="Murat C."/>
            <person name="Sun H."/>
            <person name="Tunlid A."/>
            <person name="Henrissat B."/>
            <person name="Grigoriev I.V."/>
            <person name="Hibbett D.S."/>
            <person name="Martin F."/>
            <person name="Nordberg H.P."/>
            <person name="Cantor M.N."/>
            <person name="Hua S.X."/>
        </authorList>
    </citation>
    <scope>NUCLEOTIDE SEQUENCE [LARGE SCALE GENOMIC DNA]</scope>
    <source>
        <strain evidence="1 2">ATCC 200175</strain>
    </source>
</reference>
<dbReference type="HOGENOM" id="CLU_044484_2_0_1"/>
<dbReference type="AlphaFoldDB" id="A0A0C9TRT5"/>
<dbReference type="Proteomes" id="UP000053647">
    <property type="component" value="Unassembled WGS sequence"/>
</dbReference>
<gene>
    <name evidence="1" type="ORF">PAXINDRAFT_164334</name>
</gene>
<dbReference type="OrthoDB" id="3262992at2759"/>
<keyword evidence="2" id="KW-1185">Reference proteome</keyword>
<sequence length="163" mass="19103">MEHILLECEKSAAITTIWQLTEELWHLRDPTWPPIKFGTIMGSQAIELRNNNNKKSEGKMRLFQILTTEAAHLIWKLQCERVIKLEGREDLFHSTTEIHNRWVTIINTRLKHDRILADPVRYDLVLKTWSGVLMNEHDLPNDWIRQTGVLVGIAPQRPPGRNR</sequence>
<proteinExistence type="predicted"/>
<evidence type="ECO:0000313" key="2">
    <source>
        <dbReference type="Proteomes" id="UP000053647"/>
    </source>
</evidence>
<name>A0A0C9TRT5_PAXIN</name>
<reference evidence="2" key="2">
    <citation type="submission" date="2015-01" db="EMBL/GenBank/DDBJ databases">
        <title>Evolutionary Origins and Diversification of the Mycorrhizal Mutualists.</title>
        <authorList>
            <consortium name="DOE Joint Genome Institute"/>
            <consortium name="Mycorrhizal Genomics Consortium"/>
            <person name="Kohler A."/>
            <person name="Kuo A."/>
            <person name="Nagy L.G."/>
            <person name="Floudas D."/>
            <person name="Copeland A."/>
            <person name="Barry K.W."/>
            <person name="Cichocki N."/>
            <person name="Veneault-Fourrey C."/>
            <person name="LaButti K."/>
            <person name="Lindquist E.A."/>
            <person name="Lipzen A."/>
            <person name="Lundell T."/>
            <person name="Morin E."/>
            <person name="Murat C."/>
            <person name="Riley R."/>
            <person name="Ohm R."/>
            <person name="Sun H."/>
            <person name="Tunlid A."/>
            <person name="Henrissat B."/>
            <person name="Grigoriev I.V."/>
            <person name="Hibbett D.S."/>
            <person name="Martin F."/>
        </authorList>
    </citation>
    <scope>NUCLEOTIDE SEQUENCE [LARGE SCALE GENOMIC DNA]</scope>
    <source>
        <strain evidence="2">ATCC 200175</strain>
    </source>
</reference>
<dbReference type="EMBL" id="KN819426">
    <property type="protein sequence ID" value="KIJ09911.1"/>
    <property type="molecule type" value="Genomic_DNA"/>
</dbReference>
<accession>A0A0C9TRT5</accession>